<dbReference type="PRINTS" id="PR00146">
    <property type="entry name" value="DHPICSNTHASE"/>
</dbReference>
<sequence>MLKDALYGGINAAVVTAMNDDLSIDLDRLAAHCRWLLANGCTGLAVLGTTGEANSLGINERMAVLEGLVERGIPAAKMLPGTGTTAITDTVLLTRHAEAMGCRGALLLPPFYYKNPSDDGLLAYFNAVIQRVGGDIRIYLYNFPQQSAIPFSVDFIARLLKTHAGKVKGIKDSSGNYENSLAYVEAFARDGFEVYAGDDSLLQSLLAKGSAGSITAASNVACALGAEVCANWDNAAGAAAQAVLTATRRAVTSVPLIPALKALVARNTGDARWLNIRPPHLRLTEAQAATLFGAFDASGIRLAKAA</sequence>
<dbReference type="GO" id="GO:0008840">
    <property type="term" value="F:4-hydroxy-tetrahydrodipicolinate synthase activity"/>
    <property type="evidence" value="ECO:0007669"/>
    <property type="project" value="TreeGrafter"/>
</dbReference>
<feature type="binding site" evidence="4">
    <location>
        <position position="214"/>
    </location>
    <ligand>
        <name>pyruvate</name>
        <dbReference type="ChEBI" id="CHEBI:15361"/>
    </ligand>
</feature>
<dbReference type="Gene3D" id="3.20.20.70">
    <property type="entry name" value="Aldolase class I"/>
    <property type="match status" value="1"/>
</dbReference>
<evidence type="ECO:0000256" key="2">
    <source>
        <dbReference type="PIRNR" id="PIRNR001365"/>
    </source>
</evidence>
<protein>
    <recommendedName>
        <fullName evidence="7">Dihydrodipicolinate synthase family protein</fullName>
    </recommendedName>
</protein>
<feature type="active site" description="Proton donor/acceptor" evidence="3">
    <location>
        <position position="141"/>
    </location>
</feature>
<name>A0A2S6NPF6_RHOGL</name>
<organism evidence="5 6">
    <name type="scientific">Rhodopila globiformis</name>
    <name type="common">Rhodopseudomonas globiformis</name>
    <dbReference type="NCBI Taxonomy" id="1071"/>
    <lineage>
        <taxon>Bacteria</taxon>
        <taxon>Pseudomonadati</taxon>
        <taxon>Pseudomonadota</taxon>
        <taxon>Alphaproteobacteria</taxon>
        <taxon>Acetobacterales</taxon>
        <taxon>Acetobacteraceae</taxon>
        <taxon>Rhodopila</taxon>
    </lineage>
</organism>
<dbReference type="SMART" id="SM01130">
    <property type="entry name" value="DHDPS"/>
    <property type="match status" value="1"/>
</dbReference>
<dbReference type="PIRSF" id="PIRSF001365">
    <property type="entry name" value="DHDPS"/>
    <property type="match status" value="1"/>
</dbReference>
<dbReference type="InterPro" id="IPR013785">
    <property type="entry name" value="Aldolase_TIM"/>
</dbReference>
<evidence type="ECO:0000313" key="6">
    <source>
        <dbReference type="Proteomes" id="UP000239724"/>
    </source>
</evidence>
<gene>
    <name evidence="5" type="ORF">CCS01_00145</name>
</gene>
<dbReference type="PANTHER" id="PTHR12128:SF67">
    <property type="entry name" value="BLR3884 PROTEIN"/>
    <property type="match status" value="1"/>
</dbReference>
<dbReference type="CDD" id="cd00408">
    <property type="entry name" value="DHDPS-like"/>
    <property type="match status" value="1"/>
</dbReference>
<dbReference type="EMBL" id="NHRY01000006">
    <property type="protein sequence ID" value="PPQ40853.1"/>
    <property type="molecule type" value="Genomic_DNA"/>
</dbReference>
<dbReference type="Proteomes" id="UP000239724">
    <property type="component" value="Unassembled WGS sequence"/>
</dbReference>
<reference evidence="5 6" key="1">
    <citation type="journal article" date="2018" name="Arch. Microbiol.">
        <title>New insights into the metabolic potential of the phototrophic purple bacterium Rhodopila globiformis DSM 161(T) from its draft genome sequence and evidence for a vanadium-dependent nitrogenase.</title>
        <authorList>
            <person name="Imhoff J.F."/>
            <person name="Rahn T."/>
            <person name="Kunzel S."/>
            <person name="Neulinger S.C."/>
        </authorList>
    </citation>
    <scope>NUCLEOTIDE SEQUENCE [LARGE SCALE GENOMIC DNA]</scope>
    <source>
        <strain evidence="5 6">DSM 161</strain>
    </source>
</reference>
<evidence type="ECO:0000256" key="1">
    <source>
        <dbReference type="ARBA" id="ARBA00023239"/>
    </source>
</evidence>
<feature type="active site" description="Schiff-base intermediate with substrate" evidence="3">
    <location>
        <position position="171"/>
    </location>
</feature>
<keyword evidence="6" id="KW-1185">Reference proteome</keyword>
<dbReference type="Pfam" id="PF00701">
    <property type="entry name" value="DHDPS"/>
    <property type="match status" value="1"/>
</dbReference>
<dbReference type="InterPro" id="IPR002220">
    <property type="entry name" value="DapA-like"/>
</dbReference>
<feature type="binding site" evidence="4">
    <location>
        <position position="50"/>
    </location>
    <ligand>
        <name>pyruvate</name>
        <dbReference type="ChEBI" id="CHEBI:15361"/>
    </ligand>
</feature>
<evidence type="ECO:0000256" key="3">
    <source>
        <dbReference type="PIRSR" id="PIRSR001365-1"/>
    </source>
</evidence>
<evidence type="ECO:0008006" key="7">
    <source>
        <dbReference type="Google" id="ProtNLM"/>
    </source>
</evidence>
<dbReference type="SUPFAM" id="SSF51569">
    <property type="entry name" value="Aldolase"/>
    <property type="match status" value="1"/>
</dbReference>
<proteinExistence type="inferred from homology"/>
<evidence type="ECO:0000256" key="4">
    <source>
        <dbReference type="PIRSR" id="PIRSR001365-2"/>
    </source>
</evidence>
<comment type="similarity">
    <text evidence="2">Belongs to the DapA family.</text>
</comment>
<evidence type="ECO:0000313" key="5">
    <source>
        <dbReference type="EMBL" id="PPQ40853.1"/>
    </source>
</evidence>
<dbReference type="RefSeq" id="WP_104516829.1">
    <property type="nucleotide sequence ID" value="NZ_NHRY01000006.1"/>
</dbReference>
<dbReference type="PANTHER" id="PTHR12128">
    <property type="entry name" value="DIHYDRODIPICOLINATE SYNTHASE"/>
    <property type="match status" value="1"/>
</dbReference>
<comment type="caution">
    <text evidence="5">The sequence shown here is derived from an EMBL/GenBank/DDBJ whole genome shotgun (WGS) entry which is preliminary data.</text>
</comment>
<dbReference type="OrthoDB" id="7157803at2"/>
<keyword evidence="1 2" id="KW-0456">Lyase</keyword>
<dbReference type="AlphaFoldDB" id="A0A2S6NPF6"/>
<accession>A0A2S6NPF6</accession>